<keyword evidence="2" id="KW-1185">Reference proteome</keyword>
<protein>
    <submittedName>
        <fullName evidence="1">Uncharacterized protein</fullName>
    </submittedName>
</protein>
<organism evidence="1 2">
    <name type="scientific">Bauhinia variegata</name>
    <name type="common">Purple orchid tree</name>
    <name type="synonym">Phanera variegata</name>
    <dbReference type="NCBI Taxonomy" id="167791"/>
    <lineage>
        <taxon>Eukaryota</taxon>
        <taxon>Viridiplantae</taxon>
        <taxon>Streptophyta</taxon>
        <taxon>Embryophyta</taxon>
        <taxon>Tracheophyta</taxon>
        <taxon>Spermatophyta</taxon>
        <taxon>Magnoliopsida</taxon>
        <taxon>eudicotyledons</taxon>
        <taxon>Gunneridae</taxon>
        <taxon>Pentapetalae</taxon>
        <taxon>rosids</taxon>
        <taxon>fabids</taxon>
        <taxon>Fabales</taxon>
        <taxon>Fabaceae</taxon>
        <taxon>Cercidoideae</taxon>
        <taxon>Cercideae</taxon>
        <taxon>Bauhiniinae</taxon>
        <taxon>Bauhinia</taxon>
    </lineage>
</organism>
<reference evidence="1 2" key="1">
    <citation type="journal article" date="2022" name="DNA Res.">
        <title>Chromosomal-level genome assembly of the orchid tree Bauhinia variegata (Leguminosae; Cercidoideae) supports the allotetraploid origin hypothesis of Bauhinia.</title>
        <authorList>
            <person name="Zhong Y."/>
            <person name="Chen Y."/>
            <person name="Zheng D."/>
            <person name="Pang J."/>
            <person name="Liu Y."/>
            <person name="Luo S."/>
            <person name="Meng S."/>
            <person name="Qian L."/>
            <person name="Wei D."/>
            <person name="Dai S."/>
            <person name="Zhou R."/>
        </authorList>
    </citation>
    <scope>NUCLEOTIDE SEQUENCE [LARGE SCALE GENOMIC DNA]</scope>
    <source>
        <strain evidence="1">BV-YZ2020</strain>
    </source>
</reference>
<gene>
    <name evidence="1" type="ORF">L6164_027264</name>
</gene>
<dbReference type="EMBL" id="CM039436">
    <property type="protein sequence ID" value="KAI4314347.1"/>
    <property type="molecule type" value="Genomic_DNA"/>
</dbReference>
<name>A0ACB9LT89_BAUVA</name>
<accession>A0ACB9LT89</accession>
<sequence>MARGEDRYSYPSFGAVTSDHLNGPTRSVSLTLILYCKAFQCRVDCIVGFFHWAENQKGSQVLHSKIFAGKFSNIL</sequence>
<dbReference type="Proteomes" id="UP000828941">
    <property type="component" value="Chromosome 11"/>
</dbReference>
<comment type="caution">
    <text evidence="1">The sequence shown here is derived from an EMBL/GenBank/DDBJ whole genome shotgun (WGS) entry which is preliminary data.</text>
</comment>
<evidence type="ECO:0000313" key="1">
    <source>
        <dbReference type="EMBL" id="KAI4314347.1"/>
    </source>
</evidence>
<proteinExistence type="predicted"/>
<evidence type="ECO:0000313" key="2">
    <source>
        <dbReference type="Proteomes" id="UP000828941"/>
    </source>
</evidence>